<dbReference type="GO" id="GO:0005886">
    <property type="term" value="C:plasma membrane"/>
    <property type="evidence" value="ECO:0007669"/>
    <property type="project" value="UniProtKB-SubCell"/>
</dbReference>
<dbReference type="EMBL" id="CP047588">
    <property type="protein sequence ID" value="QIE01904.1"/>
    <property type="molecule type" value="Genomic_DNA"/>
</dbReference>
<evidence type="ECO:0000256" key="13">
    <source>
        <dbReference type="RuleBase" id="RU004429"/>
    </source>
</evidence>
<dbReference type="GO" id="GO:0008137">
    <property type="term" value="F:NADH dehydrogenase (ubiquinone) activity"/>
    <property type="evidence" value="ECO:0007669"/>
    <property type="project" value="UniProtKB-UniRule"/>
</dbReference>
<feature type="transmembrane region" description="Helical" evidence="13">
    <location>
        <begin position="6"/>
        <end position="22"/>
    </location>
</feature>
<keyword evidence="14" id="KW-0560">Oxidoreductase</keyword>
<feature type="transmembrane region" description="Helical" evidence="13">
    <location>
        <begin position="134"/>
        <end position="158"/>
    </location>
</feature>
<evidence type="ECO:0000256" key="5">
    <source>
        <dbReference type="ARBA" id="ARBA00022692"/>
    </source>
</evidence>
<keyword evidence="6 13" id="KW-0874">Quinone</keyword>
<dbReference type="GO" id="GO:0016491">
    <property type="term" value="F:oxidoreductase activity"/>
    <property type="evidence" value="ECO:0007669"/>
    <property type="project" value="UniProtKB-KW"/>
</dbReference>
<dbReference type="InterPro" id="IPR001457">
    <property type="entry name" value="NADH_UbQ/plastoQ_OxRdtase_su6"/>
</dbReference>
<dbReference type="Gene3D" id="1.20.120.1200">
    <property type="entry name" value="NADH-ubiquinone/plastoquinone oxidoreductase chain 6, subunit NuoJ"/>
    <property type="match status" value="1"/>
</dbReference>
<evidence type="ECO:0000256" key="1">
    <source>
        <dbReference type="ARBA" id="ARBA00004651"/>
    </source>
</evidence>
<reference evidence="14 15" key="1">
    <citation type="submission" date="2020-01" db="EMBL/GenBank/DDBJ databases">
        <title>Complete genome of Buchnera aphidicola isolated from Chaitophorus populeti.</title>
        <authorList>
            <person name="Park J."/>
            <person name="Xi H."/>
        </authorList>
    </citation>
    <scope>NUCLEOTIDE SEQUENCE [LARGE SCALE GENOMIC DNA]</scope>
    <source>
        <strain evidence="14 15">UsonBac</strain>
    </source>
</reference>
<dbReference type="PANTHER" id="PTHR33269:SF17">
    <property type="entry name" value="NADH-UBIQUINONE OXIDOREDUCTASE CHAIN 6"/>
    <property type="match status" value="1"/>
</dbReference>
<proteinExistence type="inferred from homology"/>
<protein>
    <recommendedName>
        <fullName evidence="3 13">NADH-quinone oxidoreductase subunit J</fullName>
        <ecNumber evidence="13">7.1.1.-</ecNumber>
    </recommendedName>
</protein>
<gene>
    <name evidence="14" type="primary">nuoJ</name>
    <name evidence="14" type="ORF">GUU85_00755</name>
</gene>
<evidence type="ECO:0000256" key="6">
    <source>
        <dbReference type="ARBA" id="ARBA00022719"/>
    </source>
</evidence>
<dbReference type="RefSeq" id="WP_163119061.1">
    <property type="nucleotide sequence ID" value="NZ_CP047588.1"/>
</dbReference>
<dbReference type="FunFam" id="1.20.120.1200:FF:000001">
    <property type="entry name" value="NADH-quinone oxidoreductase subunit J"/>
    <property type="match status" value="1"/>
</dbReference>
<keyword evidence="7" id="KW-1278">Translocase</keyword>
<comment type="subcellular location">
    <subcellularLocation>
        <location evidence="1 13">Cell membrane</location>
        <topology evidence="1 13">Multi-pass membrane protein</topology>
    </subcellularLocation>
</comment>
<comment type="catalytic activity">
    <reaction evidence="12 13">
        <text>a quinone + NADH + 5 H(+)(in) = a quinol + NAD(+) + 4 H(+)(out)</text>
        <dbReference type="Rhea" id="RHEA:57888"/>
        <dbReference type="ChEBI" id="CHEBI:15378"/>
        <dbReference type="ChEBI" id="CHEBI:24646"/>
        <dbReference type="ChEBI" id="CHEBI:57540"/>
        <dbReference type="ChEBI" id="CHEBI:57945"/>
        <dbReference type="ChEBI" id="CHEBI:132124"/>
    </reaction>
</comment>
<evidence type="ECO:0000256" key="11">
    <source>
        <dbReference type="ARBA" id="ARBA00025811"/>
    </source>
</evidence>
<dbReference type="GO" id="GO:0048038">
    <property type="term" value="F:quinone binding"/>
    <property type="evidence" value="ECO:0007669"/>
    <property type="project" value="UniProtKB-UniRule"/>
</dbReference>
<dbReference type="InterPro" id="IPR042106">
    <property type="entry name" value="Nuo/plastoQ_OxRdtase_6_NuoJ"/>
</dbReference>
<dbReference type="EC" id="7.1.1.-" evidence="13"/>
<evidence type="ECO:0000256" key="12">
    <source>
        <dbReference type="ARBA" id="ARBA00047712"/>
    </source>
</evidence>
<keyword evidence="5 13" id="KW-0812">Transmembrane</keyword>
<organism evidence="14 15">
    <name type="scientific">Buchnera aphidicola subsp. Uroleucon sonchi</name>
    <dbReference type="NCBI Taxonomy" id="118118"/>
    <lineage>
        <taxon>Bacteria</taxon>
        <taxon>Pseudomonadati</taxon>
        <taxon>Pseudomonadota</taxon>
        <taxon>Gammaproteobacteria</taxon>
        <taxon>Enterobacterales</taxon>
        <taxon>Erwiniaceae</taxon>
        <taxon>Buchnera</taxon>
    </lineage>
</organism>
<feature type="transmembrane region" description="Helical" evidence="13">
    <location>
        <begin position="91"/>
        <end position="114"/>
    </location>
</feature>
<evidence type="ECO:0000256" key="4">
    <source>
        <dbReference type="ARBA" id="ARBA00022475"/>
    </source>
</evidence>
<accession>A0A6C1FAI1</accession>
<evidence type="ECO:0000256" key="7">
    <source>
        <dbReference type="ARBA" id="ARBA00022967"/>
    </source>
</evidence>
<keyword evidence="9 13" id="KW-0520">NAD</keyword>
<dbReference type="Proteomes" id="UP000502958">
    <property type="component" value="Chromosome"/>
</dbReference>
<evidence type="ECO:0000256" key="2">
    <source>
        <dbReference type="ARBA" id="ARBA00005698"/>
    </source>
</evidence>
<keyword evidence="10 13" id="KW-0472">Membrane</keyword>
<evidence type="ECO:0000256" key="9">
    <source>
        <dbReference type="ARBA" id="ARBA00023027"/>
    </source>
</evidence>
<dbReference type="PANTHER" id="PTHR33269">
    <property type="entry name" value="NADH-UBIQUINONE OXIDOREDUCTASE CHAIN 6"/>
    <property type="match status" value="1"/>
</dbReference>
<dbReference type="Pfam" id="PF00499">
    <property type="entry name" value="Oxidored_q3"/>
    <property type="match status" value="1"/>
</dbReference>
<keyword evidence="4 13" id="KW-1003">Cell membrane</keyword>
<evidence type="ECO:0000313" key="14">
    <source>
        <dbReference type="EMBL" id="QIE01904.1"/>
    </source>
</evidence>
<dbReference type="AlphaFoldDB" id="A0A6C1FAI1"/>
<sequence>MNLIFYALSLIAIISTILTIIQKNVIYSLLYLIISFLSISGIFFYLGAFFAGALEVIIYAGAIIVLFVFVIMMLNINQENNIKKENFLKPIYWIGPSILSLILFISMTYVIFYLKDKTINKLLINSKIVGISLFGPYILLVELSSILLLSALVIVFHIGKNYENKSKFYN</sequence>
<comment type="function">
    <text evidence="13">NDH-1 shuttles electrons from NADH, via FMN and iron-sulfur (Fe-S) centers, to quinones in the respiratory chain. Couples the redox reaction to proton translocation (for every two electrons transferred, four hydrogen ions are translocated across the cytoplasmic membrane), and thus conserves the redox energy in a proton gradient.</text>
</comment>
<feature type="transmembrane region" description="Helical" evidence="13">
    <location>
        <begin position="29"/>
        <end position="50"/>
    </location>
</feature>
<evidence type="ECO:0000256" key="3">
    <source>
        <dbReference type="ARBA" id="ARBA00019907"/>
    </source>
</evidence>
<evidence type="ECO:0000256" key="10">
    <source>
        <dbReference type="ARBA" id="ARBA00023136"/>
    </source>
</evidence>
<keyword evidence="8 13" id="KW-1133">Transmembrane helix</keyword>
<feature type="transmembrane region" description="Helical" evidence="13">
    <location>
        <begin position="56"/>
        <end position="76"/>
    </location>
</feature>
<evidence type="ECO:0000313" key="15">
    <source>
        <dbReference type="Proteomes" id="UP000502958"/>
    </source>
</evidence>
<evidence type="ECO:0000256" key="8">
    <source>
        <dbReference type="ARBA" id="ARBA00022989"/>
    </source>
</evidence>
<dbReference type="NCBIfam" id="NF005162">
    <property type="entry name" value="PRK06638.1-1"/>
    <property type="match status" value="1"/>
</dbReference>
<name>A0A6C1FAI1_BUCUN</name>
<comment type="similarity">
    <text evidence="2 13">Belongs to the complex I subunit 6 family.</text>
</comment>
<comment type="subunit">
    <text evidence="11">Composed of 13 different subunits. Subunits NuoA, H, J, K, L, M, N constitute the membrane sector of the complex.</text>
</comment>